<dbReference type="InterPro" id="IPR001057">
    <property type="entry name" value="Glu/AcGlu_kinase"/>
</dbReference>
<dbReference type="Proteomes" id="UP000008141">
    <property type="component" value="Unassembled WGS sequence"/>
</dbReference>
<dbReference type="InterPro" id="IPR004662">
    <property type="entry name" value="AcgluKinase_fam"/>
</dbReference>
<dbReference type="GO" id="GO:0003991">
    <property type="term" value="F:acetylglutamate kinase activity"/>
    <property type="evidence" value="ECO:0007669"/>
    <property type="project" value="UniProtKB-EC"/>
</dbReference>
<dbReference type="EMBL" id="GL433858">
    <property type="protein sequence ID" value="EFN52177.1"/>
    <property type="molecule type" value="Genomic_DNA"/>
</dbReference>
<proteinExistence type="inferred from homology"/>
<evidence type="ECO:0000313" key="10">
    <source>
        <dbReference type="EMBL" id="EFN52177.1"/>
    </source>
</evidence>
<dbReference type="OMA" id="EGLYEDW"/>
<evidence type="ECO:0000256" key="7">
    <source>
        <dbReference type="ARBA" id="ARBA00022777"/>
    </source>
</evidence>
<dbReference type="RefSeq" id="XP_005844279.1">
    <property type="nucleotide sequence ID" value="XM_005844217.1"/>
</dbReference>
<keyword evidence="5" id="KW-0808">Transferase</keyword>
<evidence type="ECO:0000256" key="1">
    <source>
        <dbReference type="ARBA" id="ARBA00004828"/>
    </source>
</evidence>
<dbReference type="GeneID" id="17351469"/>
<keyword evidence="6" id="KW-0547">Nucleotide-binding</keyword>
<dbReference type="GO" id="GO:0005524">
    <property type="term" value="F:ATP binding"/>
    <property type="evidence" value="ECO:0007669"/>
    <property type="project" value="UniProtKB-KW"/>
</dbReference>
<dbReference type="KEGG" id="cvr:CHLNCDRAFT_37029"/>
<evidence type="ECO:0000256" key="4">
    <source>
        <dbReference type="ARBA" id="ARBA00022605"/>
    </source>
</evidence>
<dbReference type="EC" id="2.7.2.8" evidence="2"/>
<keyword evidence="8" id="KW-0067">ATP-binding</keyword>
<evidence type="ECO:0000313" key="11">
    <source>
        <dbReference type="Proteomes" id="UP000008141"/>
    </source>
</evidence>
<reference evidence="10 11" key="1">
    <citation type="journal article" date="2010" name="Plant Cell">
        <title>The Chlorella variabilis NC64A genome reveals adaptation to photosymbiosis, coevolution with viruses, and cryptic sex.</title>
        <authorList>
            <person name="Blanc G."/>
            <person name="Duncan G."/>
            <person name="Agarkova I."/>
            <person name="Borodovsky M."/>
            <person name="Gurnon J."/>
            <person name="Kuo A."/>
            <person name="Lindquist E."/>
            <person name="Lucas S."/>
            <person name="Pangilinan J."/>
            <person name="Polle J."/>
            <person name="Salamov A."/>
            <person name="Terry A."/>
            <person name="Yamada T."/>
            <person name="Dunigan D.D."/>
            <person name="Grigoriev I.V."/>
            <person name="Claverie J.M."/>
            <person name="Van Etten J.L."/>
        </authorList>
    </citation>
    <scope>NUCLEOTIDE SEQUENCE [LARGE SCALE GENOMIC DNA]</scope>
    <source>
        <strain evidence="10 11">NC64A</strain>
    </source>
</reference>
<evidence type="ECO:0000256" key="5">
    <source>
        <dbReference type="ARBA" id="ARBA00022679"/>
    </source>
</evidence>
<dbReference type="FunCoup" id="E1ZQ49">
    <property type="interactions" value="505"/>
</dbReference>
<dbReference type="PANTHER" id="PTHR23342:SF0">
    <property type="entry name" value="N-ACETYLGLUTAMATE SYNTHASE, MITOCHONDRIAL"/>
    <property type="match status" value="1"/>
</dbReference>
<sequence length="343" mass="36233">MAMVPCPSQRLSLSSSIKSAAPHQICVSRPSRAPRRPAHLAVTAAAAAPQASKALDRFSAFDRVSVLSEALPYLQRFRGKTIVIKYGGAAMKDESLKARVVSDLVLLSCVGIHPVMVHGGGPEINSWLNKLGIEAQFKNGLRVTDAATMDVVEMVLGGRVNKSLVSLIQQSGGAAVGLCGKDSDIIRARQMVEKDIGFVGEVTSVNPSLLQTLVADGYIPVVASVASDGKGQGLNVNADTAAGEIAASLRAEKLILMTDVPGVMRDKDDPSTKFAALTIRECKELEDQGIIAGGMIPKVDCCIRSLSQGVSATHIIDGRQPHSLLMELLTDEGIGTMICERPL</sequence>
<dbReference type="Pfam" id="PF00696">
    <property type="entry name" value="AA_kinase"/>
    <property type="match status" value="1"/>
</dbReference>
<dbReference type="AlphaFoldDB" id="E1ZQ49"/>
<protein>
    <recommendedName>
        <fullName evidence="2">acetylglutamate kinase</fullName>
        <ecNumber evidence="2">2.7.2.8</ecNumber>
    </recommendedName>
</protein>
<comment type="pathway">
    <text evidence="1">Amino-acid biosynthesis; L-arginine biosynthesis; N(2)-acetyl-L-ornithine from L-glutamate: step 2/4.</text>
</comment>
<dbReference type="InterPro" id="IPR041727">
    <property type="entry name" value="NAGK-C"/>
</dbReference>
<dbReference type="InParanoid" id="E1ZQ49"/>
<dbReference type="SUPFAM" id="SSF53633">
    <property type="entry name" value="Carbamate kinase-like"/>
    <property type="match status" value="1"/>
</dbReference>
<evidence type="ECO:0000256" key="3">
    <source>
        <dbReference type="ARBA" id="ARBA00022571"/>
    </source>
</evidence>
<dbReference type="InterPro" id="IPR037528">
    <property type="entry name" value="ArgB"/>
</dbReference>
<dbReference type="CDD" id="cd04250">
    <property type="entry name" value="AAK_NAGK-C"/>
    <property type="match status" value="1"/>
</dbReference>
<dbReference type="NCBIfam" id="TIGR00761">
    <property type="entry name" value="argB"/>
    <property type="match status" value="1"/>
</dbReference>
<dbReference type="GO" id="GO:0009534">
    <property type="term" value="C:chloroplast thylakoid"/>
    <property type="evidence" value="ECO:0007669"/>
    <property type="project" value="TreeGrafter"/>
</dbReference>
<dbReference type="GO" id="GO:0006526">
    <property type="term" value="P:L-arginine biosynthetic process"/>
    <property type="evidence" value="ECO:0007669"/>
    <property type="project" value="UniProtKB-KW"/>
</dbReference>
<feature type="domain" description="Aspartate/glutamate/uridylate kinase" evidence="9">
    <location>
        <begin position="80"/>
        <end position="317"/>
    </location>
</feature>
<gene>
    <name evidence="10" type="ORF">CHLNCDRAFT_37029</name>
</gene>
<dbReference type="PIRSF" id="PIRSF000423">
    <property type="entry name" value="ArgA"/>
    <property type="match status" value="1"/>
</dbReference>
<dbReference type="PRINTS" id="PR00474">
    <property type="entry name" value="GLU5KINASE"/>
</dbReference>
<keyword evidence="3" id="KW-0055">Arginine biosynthesis</keyword>
<keyword evidence="11" id="KW-1185">Reference proteome</keyword>
<keyword evidence="4" id="KW-0028">Amino-acid biosynthesis</keyword>
<evidence type="ECO:0000256" key="8">
    <source>
        <dbReference type="ARBA" id="ARBA00022840"/>
    </source>
</evidence>
<dbReference type="Gene3D" id="3.40.1160.10">
    <property type="entry name" value="Acetylglutamate kinase-like"/>
    <property type="match status" value="1"/>
</dbReference>
<dbReference type="STRING" id="554065.E1ZQ49"/>
<dbReference type="InterPro" id="IPR010167">
    <property type="entry name" value="NH2A_AcTrfase"/>
</dbReference>
<dbReference type="eggNOG" id="KOG2436">
    <property type="taxonomic scope" value="Eukaryota"/>
</dbReference>
<dbReference type="InterPro" id="IPR036393">
    <property type="entry name" value="AceGlu_kinase-like_sf"/>
</dbReference>
<accession>E1ZQ49</accession>
<evidence type="ECO:0000259" key="9">
    <source>
        <dbReference type="Pfam" id="PF00696"/>
    </source>
</evidence>
<dbReference type="HAMAP" id="MF_00082">
    <property type="entry name" value="ArgB"/>
    <property type="match status" value="1"/>
</dbReference>
<name>E1ZQ49_CHLVA</name>
<dbReference type="GO" id="GO:0004042">
    <property type="term" value="F:L-glutamate N-acetyltransferase activity"/>
    <property type="evidence" value="ECO:0007669"/>
    <property type="project" value="InterPro"/>
</dbReference>
<dbReference type="PANTHER" id="PTHR23342">
    <property type="entry name" value="N-ACETYLGLUTAMATE SYNTHASE"/>
    <property type="match status" value="1"/>
</dbReference>
<dbReference type="FunFam" id="3.40.1160.10:FF:000004">
    <property type="entry name" value="Acetylglutamate kinase"/>
    <property type="match status" value="1"/>
</dbReference>
<dbReference type="OrthoDB" id="438291at2759"/>
<evidence type="ECO:0000256" key="6">
    <source>
        <dbReference type="ARBA" id="ARBA00022741"/>
    </source>
</evidence>
<dbReference type="InterPro" id="IPR001048">
    <property type="entry name" value="Asp/Glu/Uridylate_kinase"/>
</dbReference>
<organism evidence="11">
    <name type="scientific">Chlorella variabilis</name>
    <name type="common">Green alga</name>
    <dbReference type="NCBI Taxonomy" id="554065"/>
    <lineage>
        <taxon>Eukaryota</taxon>
        <taxon>Viridiplantae</taxon>
        <taxon>Chlorophyta</taxon>
        <taxon>core chlorophytes</taxon>
        <taxon>Trebouxiophyceae</taxon>
        <taxon>Chlorellales</taxon>
        <taxon>Chlorellaceae</taxon>
        <taxon>Chlorella clade</taxon>
        <taxon>Chlorella</taxon>
    </lineage>
</organism>
<evidence type="ECO:0000256" key="2">
    <source>
        <dbReference type="ARBA" id="ARBA00013065"/>
    </source>
</evidence>
<keyword evidence="7" id="KW-0418">Kinase</keyword>